<evidence type="ECO:0000313" key="2">
    <source>
        <dbReference type="Proteomes" id="UP000003316"/>
    </source>
</evidence>
<dbReference type="EMBL" id="AEDV01000007">
    <property type="protein sequence ID" value="EFO01355.1"/>
    <property type="molecule type" value="Genomic_DNA"/>
</dbReference>
<evidence type="ECO:0000313" key="1">
    <source>
        <dbReference type="EMBL" id="EFO01355.1"/>
    </source>
</evidence>
<protein>
    <submittedName>
        <fullName evidence="1">Uncharacterized protein</fullName>
    </submittedName>
</protein>
<proteinExistence type="predicted"/>
<gene>
    <name evidence="1" type="ORF">SMSK597_0146</name>
</gene>
<sequence>MSIVYQISSKSQAQISKKVKKIRRKRLLNFSDIFFRFPVNTIVWKLDKT</sequence>
<dbReference type="AlphaFoldDB" id="E1LQB3"/>
<accession>E1LQB3</accession>
<organism evidence="1 2">
    <name type="scientific">Streptococcus mitis SK597</name>
    <dbReference type="NCBI Taxonomy" id="585204"/>
    <lineage>
        <taxon>Bacteria</taxon>
        <taxon>Bacillati</taxon>
        <taxon>Bacillota</taxon>
        <taxon>Bacilli</taxon>
        <taxon>Lactobacillales</taxon>
        <taxon>Streptococcaceae</taxon>
        <taxon>Streptococcus</taxon>
        <taxon>Streptococcus mitis group</taxon>
    </lineage>
</organism>
<name>E1LQB3_STRMT</name>
<reference evidence="1 2" key="1">
    <citation type="submission" date="2010-09" db="EMBL/GenBank/DDBJ databases">
        <authorList>
            <person name="Daugherty S.C."/>
            <person name="Tallon L.J."/>
            <person name="Jones K.M."/>
            <person name="Liu X."/>
            <person name="Kilian M."/>
            <person name="Tettelin H."/>
        </authorList>
    </citation>
    <scope>NUCLEOTIDE SEQUENCE [LARGE SCALE GENOMIC DNA]</scope>
    <source>
        <strain evidence="1 2">SK597</strain>
    </source>
</reference>
<dbReference type="Proteomes" id="UP000003316">
    <property type="component" value="Unassembled WGS sequence"/>
</dbReference>
<comment type="caution">
    <text evidence="1">The sequence shown here is derived from an EMBL/GenBank/DDBJ whole genome shotgun (WGS) entry which is preliminary data.</text>
</comment>